<keyword evidence="8" id="KW-0698">rRNA processing</keyword>
<evidence type="ECO:0000256" key="3">
    <source>
        <dbReference type="ARBA" id="ARBA00022723"/>
    </source>
</evidence>
<keyword evidence="2 8" id="KW-0540">Nuclease</keyword>
<keyword evidence="8" id="KW-0819">tRNA processing</keyword>
<keyword evidence="7 8" id="KW-0694">RNA-binding</keyword>
<dbReference type="GO" id="GO:0006402">
    <property type="term" value="P:mRNA catabolic process"/>
    <property type="evidence" value="ECO:0007669"/>
    <property type="project" value="UniProtKB-UniRule"/>
</dbReference>
<evidence type="ECO:0000256" key="7">
    <source>
        <dbReference type="ARBA" id="ARBA00022884"/>
    </source>
</evidence>
<keyword evidence="3 8" id="KW-0479">Metal-binding</keyword>
<proteinExistence type="inferred from homology"/>
<dbReference type="InterPro" id="IPR028878">
    <property type="entry name" value="RNase_E"/>
</dbReference>
<keyword evidence="8" id="KW-0862">Zinc</keyword>
<keyword evidence="8" id="KW-0820">tRNA-binding</keyword>
<dbReference type="NCBIfam" id="TIGR00757">
    <property type="entry name" value="RNaseEG"/>
    <property type="match status" value="1"/>
</dbReference>
<dbReference type="HAMAP" id="MF_00970">
    <property type="entry name" value="RNase_E"/>
    <property type="match status" value="1"/>
</dbReference>
<organism evidence="12 13">
    <name type="scientific">Pseudoroseicyclus tamaricis</name>
    <dbReference type="NCBI Taxonomy" id="2705421"/>
    <lineage>
        <taxon>Bacteria</taxon>
        <taxon>Pseudomonadati</taxon>
        <taxon>Pseudomonadota</taxon>
        <taxon>Alphaproteobacteria</taxon>
        <taxon>Rhodobacterales</taxon>
        <taxon>Paracoccaceae</taxon>
        <taxon>Pseudoroseicyclus</taxon>
    </lineage>
</organism>
<keyword evidence="8" id="KW-0472">Membrane</keyword>
<keyword evidence="1 8" id="KW-0963">Cytoplasm</keyword>
<dbReference type="PANTHER" id="PTHR30001:SF1">
    <property type="entry name" value="RIBONUCLEASE E_G-LIKE PROTEIN, CHLOROPLASTIC"/>
    <property type="match status" value="1"/>
</dbReference>
<evidence type="ECO:0000256" key="9">
    <source>
        <dbReference type="SAM" id="MobiDB-lite"/>
    </source>
</evidence>
<feature type="compositionally biased region" description="Low complexity" evidence="9">
    <location>
        <begin position="807"/>
        <end position="838"/>
    </location>
</feature>
<feature type="binding site" evidence="8">
    <location>
        <position position="534"/>
    </location>
    <ligand>
        <name>Zn(2+)</name>
        <dbReference type="ChEBI" id="CHEBI:29105"/>
        <note>ligand shared between dimeric partners</note>
    </ligand>
</feature>
<dbReference type="Pfam" id="PF20833">
    <property type="entry name" value="RNase_E_G_Thio"/>
    <property type="match status" value="1"/>
</dbReference>
<feature type="compositionally biased region" description="Pro residues" evidence="9">
    <location>
        <begin position="880"/>
        <end position="890"/>
    </location>
</feature>
<dbReference type="InterPro" id="IPR004659">
    <property type="entry name" value="RNase_E/G"/>
</dbReference>
<feature type="compositionally biased region" description="Basic residues" evidence="9">
    <location>
        <begin position="115"/>
        <end position="124"/>
    </location>
</feature>
<gene>
    <name evidence="8" type="primary">rne</name>
    <name evidence="12" type="ORF">GZA08_08700</name>
</gene>
<dbReference type="GO" id="GO:0008270">
    <property type="term" value="F:zinc ion binding"/>
    <property type="evidence" value="ECO:0007669"/>
    <property type="project" value="UniProtKB-UniRule"/>
</dbReference>
<evidence type="ECO:0000256" key="2">
    <source>
        <dbReference type="ARBA" id="ARBA00022722"/>
    </source>
</evidence>
<dbReference type="Proteomes" id="UP000474757">
    <property type="component" value="Unassembled WGS sequence"/>
</dbReference>
<feature type="region of interest" description="Disordered" evidence="9">
    <location>
        <begin position="643"/>
        <end position="916"/>
    </location>
</feature>
<evidence type="ECO:0000256" key="5">
    <source>
        <dbReference type="ARBA" id="ARBA00022801"/>
    </source>
</evidence>
<feature type="region of interest" description="Required for zinc-mediated homotetramerization and catalytic activity" evidence="8">
    <location>
        <begin position="534"/>
        <end position="537"/>
    </location>
</feature>
<feature type="compositionally biased region" description="Basic residues" evidence="9">
    <location>
        <begin position="906"/>
        <end position="916"/>
    </location>
</feature>
<feature type="compositionally biased region" description="Low complexity" evidence="9">
    <location>
        <begin position="761"/>
        <end position="776"/>
    </location>
</feature>
<dbReference type="InterPro" id="IPR048583">
    <property type="entry name" value="RNase_E_G_thioredoxin-like"/>
</dbReference>
<evidence type="ECO:0000256" key="4">
    <source>
        <dbReference type="ARBA" id="ARBA00022759"/>
    </source>
</evidence>
<reference evidence="12 13" key="1">
    <citation type="submission" date="2020-02" db="EMBL/GenBank/DDBJ databases">
        <title>Pseudoroseicyclus tamarix, sp. nov., isolated from offshore sediment of a Tamarix chinensis forest.</title>
        <authorList>
            <person name="Gai Y."/>
        </authorList>
    </citation>
    <scope>NUCLEOTIDE SEQUENCE [LARGE SCALE GENOMIC DNA]</scope>
    <source>
        <strain evidence="12 13">CLL3-39</strain>
    </source>
</reference>
<feature type="compositionally biased region" description="Low complexity" evidence="9">
    <location>
        <begin position="866"/>
        <end position="879"/>
    </location>
</feature>
<dbReference type="GO" id="GO:0005737">
    <property type="term" value="C:cytoplasm"/>
    <property type="evidence" value="ECO:0007669"/>
    <property type="project" value="UniProtKB-SubCell"/>
</dbReference>
<dbReference type="GO" id="GO:0000049">
    <property type="term" value="F:tRNA binding"/>
    <property type="evidence" value="ECO:0007669"/>
    <property type="project" value="UniProtKB-KW"/>
</dbReference>
<dbReference type="AlphaFoldDB" id="A0A6B2K3D3"/>
<dbReference type="GO" id="GO:0008995">
    <property type="term" value="F:ribonuclease E activity"/>
    <property type="evidence" value="ECO:0007669"/>
    <property type="project" value="UniProtKB-EC"/>
</dbReference>
<evidence type="ECO:0000256" key="8">
    <source>
        <dbReference type="HAMAP-Rule" id="MF_00970"/>
    </source>
</evidence>
<dbReference type="GO" id="GO:0009898">
    <property type="term" value="C:cytoplasmic side of plasma membrane"/>
    <property type="evidence" value="ECO:0007669"/>
    <property type="project" value="UniProtKB-UniRule"/>
</dbReference>
<dbReference type="GO" id="GO:0000287">
    <property type="term" value="F:magnesium ion binding"/>
    <property type="evidence" value="ECO:0007669"/>
    <property type="project" value="UniProtKB-UniRule"/>
</dbReference>
<keyword evidence="13" id="KW-1185">Reference proteome</keyword>
<evidence type="ECO:0000256" key="6">
    <source>
        <dbReference type="ARBA" id="ARBA00022842"/>
    </source>
</evidence>
<dbReference type="PANTHER" id="PTHR30001">
    <property type="entry name" value="RIBONUCLEASE"/>
    <property type="match status" value="1"/>
</dbReference>
<feature type="binding site" evidence="8">
    <location>
        <position position="476"/>
    </location>
    <ligand>
        <name>Mg(2+)</name>
        <dbReference type="ChEBI" id="CHEBI:18420"/>
        <note>catalytic</note>
    </ligand>
</feature>
<dbReference type="Pfam" id="PF10150">
    <property type="entry name" value="RNase_E_G"/>
    <property type="match status" value="1"/>
</dbReference>
<feature type="compositionally biased region" description="Basic and acidic residues" evidence="9">
    <location>
        <begin position="185"/>
        <end position="194"/>
    </location>
</feature>
<comment type="cofactor">
    <cofactor evidence="8">
        <name>Mg(2+)</name>
        <dbReference type="ChEBI" id="CHEBI:18420"/>
    </cofactor>
    <text evidence="8">Binds 1 Mg(2+) ion per subunit.</text>
</comment>
<feature type="compositionally biased region" description="Low complexity" evidence="9">
    <location>
        <begin position="661"/>
        <end position="678"/>
    </location>
</feature>
<comment type="catalytic activity">
    <reaction evidence="8">
        <text>Endonucleolytic cleavage of single-stranded RNA in A- and U-rich regions.</text>
        <dbReference type="EC" id="3.1.26.12"/>
    </reaction>
</comment>
<dbReference type="RefSeq" id="WP_163892261.1">
    <property type="nucleotide sequence ID" value="NZ_JAAFYS010000002.1"/>
</dbReference>
<comment type="subunit">
    <text evidence="8">Homotetramer formed by a dimer of dimers.</text>
</comment>
<feature type="domain" description="RNase E/G thioredoxin-like" evidence="11">
    <location>
        <begin position="533"/>
        <end position="617"/>
    </location>
</feature>
<feature type="compositionally biased region" description="Acidic residues" evidence="9">
    <location>
        <begin position="173"/>
        <end position="184"/>
    </location>
</feature>
<dbReference type="EMBL" id="JAAGAB010000002">
    <property type="protein sequence ID" value="NDV01046.1"/>
    <property type="molecule type" value="Genomic_DNA"/>
</dbReference>
<keyword evidence="4 8" id="KW-0255">Endonuclease</keyword>
<feature type="compositionally biased region" description="Low complexity" evidence="9">
    <location>
        <begin position="160"/>
        <end position="172"/>
    </location>
</feature>
<keyword evidence="8" id="KW-0997">Cell inner membrane</keyword>
<comment type="cofactor">
    <cofactor evidence="8">
        <name>Zn(2+)</name>
        <dbReference type="ChEBI" id="CHEBI:29105"/>
    </cofactor>
    <text evidence="8">Binds 2 Zn(2+) ions per homotetramer.</text>
</comment>
<dbReference type="EC" id="3.1.26.12" evidence="8"/>
<accession>A0A6B2K3D3</accession>
<comment type="subcellular location">
    <subcellularLocation>
        <location evidence="8">Cytoplasm</location>
    </subcellularLocation>
    <subcellularLocation>
        <location evidence="8">Cell inner membrane</location>
        <topology evidence="8">Peripheral membrane protein</topology>
        <orientation evidence="8">Cytoplasmic side</orientation>
    </subcellularLocation>
</comment>
<dbReference type="GO" id="GO:0006364">
    <property type="term" value="P:rRNA processing"/>
    <property type="evidence" value="ECO:0007669"/>
    <property type="project" value="UniProtKB-UniRule"/>
</dbReference>
<evidence type="ECO:0000259" key="10">
    <source>
        <dbReference type="Pfam" id="PF10150"/>
    </source>
</evidence>
<evidence type="ECO:0000313" key="12">
    <source>
        <dbReference type="EMBL" id="NDV01046.1"/>
    </source>
</evidence>
<dbReference type="Gene3D" id="3.40.1260.20">
    <property type="entry name" value="Ribonuclease E, catalytic domain"/>
    <property type="match status" value="1"/>
</dbReference>
<keyword evidence="8" id="KW-1003">Cell membrane</keyword>
<sequence>MAKKMLIDATHAEETRVVVVDGNKVEEFDFESAAKRQLAGNIYLAKVTRVEASLQAAFVDYGGNRHGFLAFSEIHPDYYQIPVADREALLEEERAYAESMKDDAEDEEEDESKGRGRRRSRSRSRASGAETSSATSGEAAGMETIDLGDDEGETPEGASPMETAAETPVETPAADEGEDDDDSDSVEHVHKDTTIEETGQDDDSDDVRPSRKPRPKRYKIQEVVKVRQIMLVQVVKEERGNKGAALTTYLSLAGRYCVLMPNTARGGGISRKITNTADRKKLKEIASGLDVPRGAGLIIRTAGSQRTKSEIKRDYEYLQRLWEQIRELTLQSIAPAKIYEEGDLIKRSIRDLYSREIDEVIVEGEAGYRNAKDFMKMIMPSHAKNVKPYADPMPLFARFQVETTLAAMFNPTVQLPSGGYIVIGVTEALVAIDVNSGRATKEGSIEQTALKTNLEAAEEVARQLRLRDLAGLIVIDFIDMDERKNNTAVEKRFKDKLKTDRARIQVGRISGFGLLEMSRQRLRPGMLEATTQPCSHCHGTGLLRSDDNVSLAILRQLEEEGVRGRSKEVLVKAPVGILNFLYNTKREHIAAIEQRYGMAVRLEGDPTLISPDYSVEKFKTATRSVPEGLAPVVKVSPELMQEAEAEAEMADETPDEDEIPAEAGTPASPAAVAAAAPSAEEDDKPKKKRRRRRRRRGGANGEGQGGQNGESQSDDEGDDSDDSAENSEPVTQPAEEATEEKPKRRRSRSRRKSDADEGTEEAAQTPTEIAEAAPTAEPEPEAEEKPKRRRSRSRKKAEPEAELPGSETPAAEVAETPAPAPVPADEVAAADLAPEAAPAPVPEIGGDEDGAGMTPPPAEEAKTAEPEAPAAEPEVAETPEPQPEPQPEPESTPEPEMAEAESTSSKPKRRGWWSRG</sequence>
<keyword evidence="8" id="KW-0699">rRNA-binding</keyword>
<feature type="region of interest" description="Disordered" evidence="9">
    <location>
        <begin position="97"/>
        <end position="218"/>
    </location>
</feature>
<feature type="compositionally biased region" description="Acidic residues" evidence="9">
    <location>
        <begin position="712"/>
        <end position="725"/>
    </location>
</feature>
<evidence type="ECO:0000313" key="13">
    <source>
        <dbReference type="Proteomes" id="UP000474757"/>
    </source>
</evidence>
<dbReference type="GO" id="GO:0019843">
    <property type="term" value="F:rRNA binding"/>
    <property type="evidence" value="ECO:0007669"/>
    <property type="project" value="UniProtKB-KW"/>
</dbReference>
<feature type="compositionally biased region" description="Gly residues" evidence="9">
    <location>
        <begin position="698"/>
        <end position="708"/>
    </location>
</feature>
<keyword evidence="6 8" id="KW-0460">Magnesium</keyword>
<dbReference type="GO" id="GO:0008033">
    <property type="term" value="P:tRNA processing"/>
    <property type="evidence" value="ECO:0007669"/>
    <property type="project" value="UniProtKB-UniRule"/>
</dbReference>
<feature type="compositionally biased region" description="Basic residues" evidence="9">
    <location>
        <begin position="686"/>
        <end position="697"/>
    </location>
</feature>
<dbReference type="Gene3D" id="2.40.50.140">
    <property type="entry name" value="Nucleic acid-binding proteins"/>
    <property type="match status" value="2"/>
</dbReference>
<dbReference type="InterPro" id="IPR019307">
    <property type="entry name" value="RNA-bd_AU-1/RNase_E/G"/>
</dbReference>
<feature type="binding site" evidence="8">
    <location>
        <position position="433"/>
    </location>
    <ligand>
        <name>Mg(2+)</name>
        <dbReference type="ChEBI" id="CHEBI:18420"/>
        <note>catalytic</note>
    </ligand>
</feature>
<dbReference type="SUPFAM" id="SSF50249">
    <property type="entry name" value="Nucleic acid-binding proteins"/>
    <property type="match status" value="1"/>
</dbReference>
<feature type="domain" description="RNA-binding protein AU-1/Ribonuclease E/G" evidence="10">
    <location>
        <begin position="251"/>
        <end position="521"/>
    </location>
</feature>
<feature type="binding site" evidence="8">
    <location>
        <position position="537"/>
    </location>
    <ligand>
        <name>Zn(2+)</name>
        <dbReference type="ChEBI" id="CHEBI:29105"/>
        <note>ligand shared between dimeric partners</note>
    </ligand>
</feature>
<name>A0A6B2K3D3_9RHOB</name>
<protein>
    <recommendedName>
        <fullName evidence="8">Ribonuclease E</fullName>
        <shortName evidence="8">RNase E</shortName>
        <ecNumber evidence="8">3.1.26.12</ecNumber>
    </recommendedName>
</protein>
<feature type="compositionally biased region" description="Low complexity" evidence="9">
    <location>
        <begin position="125"/>
        <end position="143"/>
    </location>
</feature>
<keyword evidence="5 8" id="KW-0378">Hydrolase</keyword>
<feature type="compositionally biased region" description="Acidic residues" evidence="9">
    <location>
        <begin position="643"/>
        <end position="660"/>
    </location>
</feature>
<comment type="similarity">
    <text evidence="8">Belongs to the RNase E/G family. RNase E subfamily.</text>
</comment>
<comment type="function">
    <text evidence="8">Endoribonuclease that plays a central role in RNA processing and decay. Required for the maturation of 5S and 16S rRNAs and the majority of tRNAs. Also involved in the degradation of most mRNAs.</text>
</comment>
<evidence type="ECO:0000259" key="11">
    <source>
        <dbReference type="Pfam" id="PF20833"/>
    </source>
</evidence>
<comment type="caution">
    <text evidence="12">The sequence shown here is derived from an EMBL/GenBank/DDBJ whole genome shotgun (WGS) entry which is preliminary data.</text>
</comment>
<evidence type="ECO:0000256" key="1">
    <source>
        <dbReference type="ARBA" id="ARBA00022490"/>
    </source>
</evidence>
<dbReference type="InterPro" id="IPR012340">
    <property type="entry name" value="NA-bd_OB-fold"/>
</dbReference>